<keyword evidence="2" id="KW-1133">Transmembrane helix</keyword>
<feature type="transmembrane region" description="Helical" evidence="2">
    <location>
        <begin position="6"/>
        <end position="35"/>
    </location>
</feature>
<feature type="transmembrane region" description="Helical" evidence="2">
    <location>
        <begin position="304"/>
        <end position="322"/>
    </location>
</feature>
<evidence type="ECO:0000313" key="5">
    <source>
        <dbReference type="Proteomes" id="UP000006591"/>
    </source>
</evidence>
<feature type="transmembrane region" description="Helical" evidence="2">
    <location>
        <begin position="1019"/>
        <end position="1037"/>
    </location>
</feature>
<accession>A0A0E0GXI0</accession>
<feature type="transmembrane region" description="Helical" evidence="2">
    <location>
        <begin position="827"/>
        <end position="847"/>
    </location>
</feature>
<dbReference type="OMA" id="MVKMEAP"/>
<dbReference type="HOGENOM" id="CLU_249512_0_0_1"/>
<proteinExistence type="predicted"/>
<feature type="region of interest" description="Disordered" evidence="1">
    <location>
        <begin position="885"/>
        <end position="914"/>
    </location>
</feature>
<dbReference type="eggNOG" id="ENOG502QQBP">
    <property type="taxonomic scope" value="Eukaryota"/>
</dbReference>
<feature type="transmembrane region" description="Helical" evidence="2">
    <location>
        <begin position="140"/>
        <end position="164"/>
    </location>
</feature>
<feature type="transmembrane region" description="Helical" evidence="2">
    <location>
        <begin position="853"/>
        <end position="876"/>
    </location>
</feature>
<feature type="transmembrane region" description="Helical" evidence="2">
    <location>
        <begin position="725"/>
        <end position="749"/>
    </location>
</feature>
<dbReference type="Proteomes" id="UP000006591">
    <property type="component" value="Chromosome 4"/>
</dbReference>
<keyword evidence="2" id="KW-0472">Membrane</keyword>
<dbReference type="Pfam" id="PF04578">
    <property type="entry name" value="DUF594"/>
    <property type="match status" value="1"/>
</dbReference>
<name>A0A0E0GXI0_ORYNI</name>
<evidence type="ECO:0000259" key="3">
    <source>
        <dbReference type="Pfam" id="PF13968"/>
    </source>
</evidence>
<feature type="transmembrane region" description="Helical" evidence="2">
    <location>
        <begin position="273"/>
        <end position="292"/>
    </location>
</feature>
<organism evidence="4">
    <name type="scientific">Oryza nivara</name>
    <name type="common">Indian wild rice</name>
    <name type="synonym">Oryza sativa f. spontanea</name>
    <dbReference type="NCBI Taxonomy" id="4536"/>
    <lineage>
        <taxon>Eukaryota</taxon>
        <taxon>Viridiplantae</taxon>
        <taxon>Streptophyta</taxon>
        <taxon>Embryophyta</taxon>
        <taxon>Tracheophyta</taxon>
        <taxon>Spermatophyta</taxon>
        <taxon>Magnoliopsida</taxon>
        <taxon>Liliopsida</taxon>
        <taxon>Poales</taxon>
        <taxon>Poaceae</taxon>
        <taxon>BOP clade</taxon>
        <taxon>Oryzoideae</taxon>
        <taxon>Oryzeae</taxon>
        <taxon>Oryzinae</taxon>
        <taxon>Oryza</taxon>
    </lineage>
</organism>
<reference evidence="4" key="1">
    <citation type="submission" date="2015-04" db="UniProtKB">
        <authorList>
            <consortium name="EnsemblPlants"/>
        </authorList>
    </citation>
    <scope>IDENTIFICATION</scope>
    <source>
        <strain evidence="4">SL10</strain>
    </source>
</reference>
<dbReference type="PANTHER" id="PTHR31325">
    <property type="entry name" value="OS01G0798800 PROTEIN-RELATED"/>
    <property type="match status" value="1"/>
</dbReference>
<evidence type="ECO:0000313" key="4">
    <source>
        <dbReference type="EnsemblPlants" id="ONIVA04G01580.1"/>
    </source>
</evidence>
<dbReference type="EnsemblPlants" id="ONIVA04G01580.1">
    <property type="protein sequence ID" value="ONIVA04G01580.1"/>
    <property type="gene ID" value="ONIVA04G01580"/>
</dbReference>
<reference evidence="4" key="2">
    <citation type="submission" date="2018-04" db="EMBL/GenBank/DDBJ databases">
        <title>OnivRS2 (Oryza nivara Reference Sequence Version 2).</title>
        <authorList>
            <person name="Zhang J."/>
            <person name="Kudrna D."/>
            <person name="Lee S."/>
            <person name="Talag J."/>
            <person name="Rajasekar S."/>
            <person name="Welchert J."/>
            <person name="Hsing Y.-I."/>
            <person name="Wing R.A."/>
        </authorList>
    </citation>
    <scope>NUCLEOTIDE SEQUENCE [LARGE SCALE GENOMIC DNA]</scope>
    <source>
        <strain evidence="4">SL10</strain>
    </source>
</reference>
<feature type="domain" description="DUF4220" evidence="3">
    <location>
        <begin position="52"/>
        <end position="392"/>
    </location>
</feature>
<sequence length="1484" mass="169877">MPGWIITFLLIVQFIWSIRGLVIISFITHLALVFLAGVRRSEATGVGTSILWGANQWARWAPVTALGMLSVGSTPQQEQLVTLWVAFVLLYAAMPDNIAAYSLEDTVLSFRQIAEMHFQLIGQASPLYILGKNFISNGDALLWVSSVVCVMAICKYWEGAYFALSRGDLNNMRSSRKKNTSPKPRRNSLHIARRGGREPNDEQILLVAHDMLYITKDAFIDFLDQDNDGADEQAEALSDTWDEKLYKVVNMELSLMYDLIYTKAAMVHTWMGYAIRFASPIAGVTAFVLFWLHSKKGQARADVMITYVLLAGMVILDIKWLLRAVASTWFYWFLDERPRSWLHHALLCSGKWRLIRRLIVSDLNLFRLLHNNKKPTRYRMWSQTIGQFNLLHECTRYENEPSTNDWKSSMFKRCAPEDIWMEYEYQHVRGTGILFSAHDIEKLFLDRFWENMKSAFQEGEPPVEKEEHPYPQPALAMNKLNIALDFTPDLQETILILHIATDIFLLLAKSDTIEASAKSRGQVKAIKVLSDYMMFLVAVRPSMLPGLVLTSRYEAVRDYLDKLWKKKNTLCSSSTTREKCLADILRSDLEEKKINYEWDAKRLDKLKSTPGGFLSVLHDTSNIAVEATMLGQFLLSWNNKPDTSAIHPILHQKFARQFPDLMGSDKESDGTDHKPKGATDAIFNEWVRQLINVSIRCTRDSHAKQLGRGGAMPGWMGTMMFIRDFLFSIRGVVALSFIAHVVLVLFAGVRRRQATGGATFLLWVANEGARWAPTAALGIITIGSTVQERQQATLWAAFMLLHAARPDNIAAYALEDSVLSLRQKVDVIAQVFGPVSPAYILYLNMFAMPGDSMLWISSFVCLMAIAKYFEGAYYALQRGNLENMRSSRKEEEKKKENMRRRSSSSSLQNASRGGWKPDDEQILLIAHDMLYITKNAFMDFLDKRSDDEQEALSGTWDETLYKVVSMELSLMYDILYTKKVMVQTWGGYAIRFASPFLGATAFLLFWFHSKQGQATADVVITYVLLGGAVILDIKWLLRAVVSTWTYSYLNDRPRSWLHHALLCSGKWRMLRRFILSLNLFRFLANNKKPTRYRMWLGTIGQYNLLRECTREEDEKTSNFWSSWWKKNAPEEAWMEYEYHNSRGIHISRDFRNKLFDRVWKNMELAFPERIPPVQLSDPKWIHVEDPFPSATVAAEAAAKATIGIDQELNDALDFTPDLQETILVLHVATDIFLFHTESGQNQDQSEWGKAIKALSDYMMFLVAVRPTMLPGLALSSRYDALLDALGEQWKEIKNSSSFNNSMAREKCLAKSLLDKEMKKNGKTPMRTFKWHQGNKTEILSPGAYLSVLYDSSYILSDGARLANLLLNWKPGSKIEIGDNKVLEDKLKRQFPDLMKSGEATETELEYQMPKEVRDIIFREWVRLLINVSIRCTRNSHAKQLARGGELTTVVWILAEHARILRVKKTTKRKPADSYDGLGIHVSRY</sequence>
<keyword evidence="2" id="KW-0812">Transmembrane</keyword>
<dbReference type="InterPro" id="IPR025315">
    <property type="entry name" value="DUF4220"/>
</dbReference>
<protein>
    <recommendedName>
        <fullName evidence="3">DUF4220 domain-containing protein</fullName>
    </recommendedName>
</protein>
<dbReference type="InterPro" id="IPR007658">
    <property type="entry name" value="DUF594"/>
</dbReference>
<feature type="domain" description="DUF4220" evidence="3">
    <location>
        <begin position="763"/>
        <end position="1106"/>
    </location>
</feature>
<feature type="transmembrane region" description="Helical" evidence="2">
    <location>
        <begin position="988"/>
        <end position="1007"/>
    </location>
</feature>
<evidence type="ECO:0000256" key="2">
    <source>
        <dbReference type="SAM" id="Phobius"/>
    </source>
</evidence>
<dbReference type="STRING" id="4536.A0A0E0GXI0"/>
<dbReference type="Gramene" id="ONIVA04G01580.1">
    <property type="protein sequence ID" value="ONIVA04G01580.1"/>
    <property type="gene ID" value="ONIVA04G01580"/>
</dbReference>
<dbReference type="Pfam" id="PF13968">
    <property type="entry name" value="DUF4220"/>
    <property type="match status" value="2"/>
</dbReference>
<keyword evidence="5" id="KW-1185">Reference proteome</keyword>
<evidence type="ECO:0000256" key="1">
    <source>
        <dbReference type="SAM" id="MobiDB-lite"/>
    </source>
</evidence>
<feature type="compositionally biased region" description="Basic and acidic residues" evidence="1">
    <location>
        <begin position="885"/>
        <end position="895"/>
    </location>
</feature>